<dbReference type="Pfam" id="PF13672">
    <property type="entry name" value="PP2C_2"/>
    <property type="match status" value="1"/>
</dbReference>
<feature type="domain" description="PPM-type phosphatase" evidence="2">
    <location>
        <begin position="116"/>
        <end position="301"/>
    </location>
</feature>
<sequence length="332" mass="36220">MLAAAVGFLAMRHIRRPEKVTVKAGEGVISTRGGRRVQSAPRPDAPPRFEGQPEPPRREPRFKGRQEKAQPAPPAVADPQLTGPVVLEAAWSQSVFHGARDDGAGFKVAVRVATARGRSHAYNGEPGQDAAGVVWCEHRRSIFLVVADGLGSKPDSGLVAHGLVEEVIGRAAELQVSESPTGMLASVVTATEHWVRQKRLDGASTLAVAEVRLGRDGHEVLTWGIGDSEAWVLADGAWEPLHHERRADAENITRHLPGHHDMHRSRRQLRRNSVITVASDGFASALAKDSPLARELADQWRKPPAALDFLSRVNFEDPYFNDDRAAVAVWIR</sequence>
<dbReference type="RefSeq" id="WP_380030445.1">
    <property type="nucleotide sequence ID" value="NZ_JBHMCA010000058.1"/>
</dbReference>
<feature type="region of interest" description="Disordered" evidence="1">
    <location>
        <begin position="25"/>
        <end position="79"/>
    </location>
</feature>
<protein>
    <submittedName>
        <fullName evidence="3">Protein phosphatase 2C domain-containing protein</fullName>
    </submittedName>
</protein>
<proteinExistence type="predicted"/>
<comment type="caution">
    <text evidence="3">The sequence shown here is derived from an EMBL/GenBank/DDBJ whole genome shotgun (WGS) entry which is preliminary data.</text>
</comment>
<dbReference type="InterPro" id="IPR036457">
    <property type="entry name" value="PPM-type-like_dom_sf"/>
</dbReference>
<name>A0ABV5MIH4_9ACTN</name>
<evidence type="ECO:0000313" key="4">
    <source>
        <dbReference type="Proteomes" id="UP001589608"/>
    </source>
</evidence>
<accession>A0ABV5MIH4</accession>
<reference evidence="3 4" key="1">
    <citation type="submission" date="2024-09" db="EMBL/GenBank/DDBJ databases">
        <authorList>
            <person name="Sun Q."/>
            <person name="Mori K."/>
        </authorList>
    </citation>
    <scope>NUCLEOTIDE SEQUENCE [LARGE SCALE GENOMIC DNA]</scope>
    <source>
        <strain evidence="3 4">JCM 3307</strain>
    </source>
</reference>
<evidence type="ECO:0000259" key="2">
    <source>
        <dbReference type="Pfam" id="PF13672"/>
    </source>
</evidence>
<organism evidence="3 4">
    <name type="scientific">Dactylosporangium vinaceum</name>
    <dbReference type="NCBI Taxonomy" id="53362"/>
    <lineage>
        <taxon>Bacteria</taxon>
        <taxon>Bacillati</taxon>
        <taxon>Actinomycetota</taxon>
        <taxon>Actinomycetes</taxon>
        <taxon>Micromonosporales</taxon>
        <taxon>Micromonosporaceae</taxon>
        <taxon>Dactylosporangium</taxon>
    </lineage>
</organism>
<evidence type="ECO:0000256" key="1">
    <source>
        <dbReference type="SAM" id="MobiDB-lite"/>
    </source>
</evidence>
<dbReference type="SUPFAM" id="SSF81606">
    <property type="entry name" value="PP2C-like"/>
    <property type="match status" value="1"/>
</dbReference>
<dbReference type="InterPro" id="IPR001932">
    <property type="entry name" value="PPM-type_phosphatase-like_dom"/>
</dbReference>
<evidence type="ECO:0000313" key="3">
    <source>
        <dbReference type="EMBL" id="MFB9448672.1"/>
    </source>
</evidence>
<gene>
    <name evidence="3" type="ORF">ACFFTR_36770</name>
</gene>
<dbReference type="Proteomes" id="UP001589608">
    <property type="component" value="Unassembled WGS sequence"/>
</dbReference>
<feature type="compositionally biased region" description="Basic and acidic residues" evidence="1">
    <location>
        <begin position="55"/>
        <end position="68"/>
    </location>
</feature>
<dbReference type="EMBL" id="JBHMCA010000058">
    <property type="protein sequence ID" value="MFB9448672.1"/>
    <property type="molecule type" value="Genomic_DNA"/>
</dbReference>
<dbReference type="Gene3D" id="3.60.40.10">
    <property type="entry name" value="PPM-type phosphatase domain"/>
    <property type="match status" value="1"/>
</dbReference>
<keyword evidence="4" id="KW-1185">Reference proteome</keyword>